<proteinExistence type="predicted"/>
<organism evidence="1 2">
    <name type="scientific">Acanthamoeba polyphaga mimivirus Kroon</name>
    <dbReference type="NCBI Taxonomy" id="3069720"/>
    <lineage>
        <taxon>Viruses</taxon>
        <taxon>Varidnaviria</taxon>
        <taxon>Bamfordvirae</taxon>
        <taxon>Nucleocytoviricota</taxon>
        <taxon>Megaviricetes</taxon>
        <taxon>Imitervirales</taxon>
        <taxon>Mimiviridae</taxon>
        <taxon>Megamimivirinae</taxon>
        <taxon>Mimivirus</taxon>
        <taxon>Mimivirus lagoaense</taxon>
    </lineage>
</organism>
<keyword evidence="2" id="KW-1185">Reference proteome</keyword>
<evidence type="ECO:0000313" key="1">
    <source>
        <dbReference type="EMBL" id="AKI80280.1"/>
    </source>
</evidence>
<name>A0A0G2Y3C3_9VIRU</name>
<dbReference type="EMBL" id="KM982402">
    <property type="protein sequence ID" value="AKI80280.1"/>
    <property type="molecule type" value="Genomic_DNA"/>
</dbReference>
<sequence length="342" mass="39786">MNNPCLTMNITKDNLKFFVLNAKYVSESNNDMMFAINTKRIIADKYDFGIIINSSIYNKYLQNIGCPLYSPTEIFNYYQLNVNHQFTQADGKLFEDHIKFIFVNLETICDRSYYTDFVSWYLTVIEDIDNYKNIFIVVNELNVQDDFDSENLDDLDDTNHYISNFLNLLLATVNKNTYVLSSDSEYFAHVSLYGKISCDESLNMILCGNIFDNSDCKYFLTNGTSYKFFNGYFVIHRSDNLSGFVGITKDSKSINIDYSYLNMLTVSQIVIHSVIRLLEGYKSSEKNSEVDLYLLRSYHSYIEQNGLISIYKNNLAHKNIRNCFLKCKVIDDVMIELTNLLE</sequence>
<reference evidence="1 2" key="1">
    <citation type="submission" date="2014-10" db="EMBL/GenBank/DDBJ databases">
        <title>Pan-genome analysis of Brazilian lineage A amoebal mimiviruses.</title>
        <authorList>
            <person name="Assis F.L."/>
            <person name="Abrahao J.S."/>
            <person name="Kroon E.G."/>
            <person name="Dornas F.P."/>
            <person name="Andrade K.R."/>
            <person name="Borato P.V.M."/>
            <person name="Pilotto M.R."/>
            <person name="Benamar S."/>
            <person name="LaScola B."/>
            <person name="Colson P."/>
        </authorList>
    </citation>
    <scope>NUCLEOTIDE SEQUENCE [LARGE SCALE GENOMIC DNA]</scope>
    <source>
        <strain evidence="1 2">Kroon</strain>
    </source>
</reference>
<evidence type="ECO:0000313" key="2">
    <source>
        <dbReference type="Proteomes" id="UP000240461"/>
    </source>
</evidence>
<dbReference type="Proteomes" id="UP000240461">
    <property type="component" value="Segment"/>
</dbReference>
<protein>
    <submittedName>
        <fullName evidence="1">Uncharacterized protein</fullName>
    </submittedName>
</protein>
<dbReference type="KEGG" id="vg:80514078"/>
<accession>A0A0G2Y3C3</accession>